<dbReference type="SUPFAM" id="SSF52540">
    <property type="entry name" value="P-loop containing nucleoside triphosphate hydrolases"/>
    <property type="match status" value="1"/>
</dbReference>
<dbReference type="GO" id="GO:0005524">
    <property type="term" value="F:ATP binding"/>
    <property type="evidence" value="ECO:0007669"/>
    <property type="project" value="UniProtKB-KW"/>
</dbReference>
<evidence type="ECO:0000313" key="6">
    <source>
        <dbReference type="Proteomes" id="UP000574276"/>
    </source>
</evidence>
<name>A0A839JVA3_9FIRM</name>
<dbReference type="InterPro" id="IPR027417">
    <property type="entry name" value="P-loop_NTPase"/>
</dbReference>
<keyword evidence="2" id="KW-0547">Nucleotide-binding</keyword>
<feature type="domain" description="ABC transporter" evidence="4">
    <location>
        <begin position="3"/>
        <end position="193"/>
    </location>
</feature>
<dbReference type="RefSeq" id="WP_228351105.1">
    <property type="nucleotide sequence ID" value="NZ_JACEGA010000001.1"/>
</dbReference>
<dbReference type="PANTHER" id="PTHR42781">
    <property type="entry name" value="SPERMIDINE/PUTRESCINE IMPORT ATP-BINDING PROTEIN POTA"/>
    <property type="match status" value="1"/>
</dbReference>
<reference evidence="5 6" key="1">
    <citation type="submission" date="2020-07" db="EMBL/GenBank/DDBJ databases">
        <title>Characterization and genome sequencing of isolate MD1, a novel member within the family Lachnospiraceae.</title>
        <authorList>
            <person name="Rettenmaier R."/>
            <person name="Di Bello L."/>
            <person name="Zinser C."/>
            <person name="Scheitz K."/>
            <person name="Liebl W."/>
            <person name="Zverlov V."/>
        </authorList>
    </citation>
    <scope>NUCLEOTIDE SEQUENCE [LARGE SCALE GENOMIC DNA]</scope>
    <source>
        <strain evidence="5 6">MD1</strain>
    </source>
</reference>
<dbReference type="Pfam" id="PF00005">
    <property type="entry name" value="ABC_tran"/>
    <property type="match status" value="1"/>
</dbReference>
<evidence type="ECO:0000259" key="4">
    <source>
        <dbReference type="PROSITE" id="PS50893"/>
    </source>
</evidence>
<evidence type="ECO:0000256" key="1">
    <source>
        <dbReference type="ARBA" id="ARBA00022448"/>
    </source>
</evidence>
<dbReference type="InterPro" id="IPR017871">
    <property type="entry name" value="ABC_transporter-like_CS"/>
</dbReference>
<dbReference type="GO" id="GO:0016887">
    <property type="term" value="F:ATP hydrolysis activity"/>
    <property type="evidence" value="ECO:0007669"/>
    <property type="project" value="InterPro"/>
</dbReference>
<dbReference type="AlphaFoldDB" id="A0A839JVA3"/>
<protein>
    <submittedName>
        <fullName evidence="5">ABC transporter ATP-binding protein</fullName>
    </submittedName>
</protein>
<evidence type="ECO:0000256" key="2">
    <source>
        <dbReference type="ARBA" id="ARBA00022741"/>
    </source>
</evidence>
<keyword evidence="3 5" id="KW-0067">ATP-binding</keyword>
<organism evidence="5 6">
    <name type="scientific">Variimorphobacter saccharofermentans</name>
    <dbReference type="NCBI Taxonomy" id="2755051"/>
    <lineage>
        <taxon>Bacteria</taxon>
        <taxon>Bacillati</taxon>
        <taxon>Bacillota</taxon>
        <taxon>Clostridia</taxon>
        <taxon>Lachnospirales</taxon>
        <taxon>Lachnospiraceae</taxon>
        <taxon>Variimorphobacter</taxon>
    </lineage>
</organism>
<keyword evidence="1" id="KW-0813">Transport</keyword>
<dbReference type="Proteomes" id="UP000574276">
    <property type="component" value="Unassembled WGS sequence"/>
</dbReference>
<comment type="caution">
    <text evidence="5">The sequence shown here is derived from an EMBL/GenBank/DDBJ whole genome shotgun (WGS) entry which is preliminary data.</text>
</comment>
<dbReference type="SMART" id="SM00382">
    <property type="entry name" value="AAA"/>
    <property type="match status" value="1"/>
</dbReference>
<evidence type="ECO:0000256" key="3">
    <source>
        <dbReference type="ARBA" id="ARBA00022840"/>
    </source>
</evidence>
<dbReference type="PROSITE" id="PS50893">
    <property type="entry name" value="ABC_TRANSPORTER_2"/>
    <property type="match status" value="1"/>
</dbReference>
<evidence type="ECO:0000313" key="5">
    <source>
        <dbReference type="EMBL" id="MBB2181326.1"/>
    </source>
</evidence>
<dbReference type="PANTHER" id="PTHR42781:SF4">
    <property type="entry name" value="SPERMIDINE_PUTRESCINE IMPORT ATP-BINDING PROTEIN POTA"/>
    <property type="match status" value="1"/>
</dbReference>
<dbReference type="EMBL" id="JACEGA010000001">
    <property type="protein sequence ID" value="MBB2181326.1"/>
    <property type="molecule type" value="Genomic_DNA"/>
</dbReference>
<sequence length="194" mass="21786">MDIEMIHITKQFDGKQILKDCNITFAEGKVNCLMGASGTGKTTLINILMGLIKPDSGEIRGVQGKRFAAVFQEDRLIEHWDAIKNIRLVCDKEITDEKIIQELEEVAISERTAKPVSSFSGGMKRRVAIVRAVMAKSDILIFDEPFKGLDMELRMKVIEYINHRSKGKTVIVITHDKEEANSLGAEHFITLTNP</sequence>
<dbReference type="InterPro" id="IPR050093">
    <property type="entry name" value="ABC_SmlMolc_Importer"/>
</dbReference>
<proteinExistence type="predicted"/>
<keyword evidence="6" id="KW-1185">Reference proteome</keyword>
<dbReference type="InterPro" id="IPR003593">
    <property type="entry name" value="AAA+_ATPase"/>
</dbReference>
<accession>A0A839JVA3</accession>
<gene>
    <name evidence="5" type="ORF">H0486_00255</name>
</gene>
<dbReference type="InterPro" id="IPR003439">
    <property type="entry name" value="ABC_transporter-like_ATP-bd"/>
</dbReference>
<dbReference type="Gene3D" id="3.40.50.300">
    <property type="entry name" value="P-loop containing nucleotide triphosphate hydrolases"/>
    <property type="match status" value="1"/>
</dbReference>
<dbReference type="PROSITE" id="PS00211">
    <property type="entry name" value="ABC_TRANSPORTER_1"/>
    <property type="match status" value="1"/>
</dbReference>